<feature type="region of interest" description="Disordered" evidence="1">
    <location>
        <begin position="727"/>
        <end position="760"/>
    </location>
</feature>
<dbReference type="InterPro" id="IPR000195">
    <property type="entry name" value="Rab-GAP-TBC_dom"/>
</dbReference>
<protein>
    <recommendedName>
        <fullName evidence="2">Rab-GAP TBC domain-containing protein</fullName>
    </recommendedName>
</protein>
<evidence type="ECO:0000256" key="1">
    <source>
        <dbReference type="SAM" id="MobiDB-lite"/>
    </source>
</evidence>
<dbReference type="AlphaFoldDB" id="F4S5J5"/>
<reference evidence="4" key="1">
    <citation type="journal article" date="2011" name="Proc. Natl. Acad. Sci. U.S.A.">
        <title>Obligate biotrophy features unraveled by the genomic analysis of rust fungi.</title>
        <authorList>
            <person name="Duplessis S."/>
            <person name="Cuomo C.A."/>
            <person name="Lin Y.-C."/>
            <person name="Aerts A."/>
            <person name="Tisserant E."/>
            <person name="Veneault-Fourrey C."/>
            <person name="Joly D.L."/>
            <person name="Hacquard S."/>
            <person name="Amselem J."/>
            <person name="Cantarel B.L."/>
            <person name="Chiu R."/>
            <person name="Coutinho P.M."/>
            <person name="Feau N."/>
            <person name="Field M."/>
            <person name="Frey P."/>
            <person name="Gelhaye E."/>
            <person name="Goldberg J."/>
            <person name="Grabherr M.G."/>
            <person name="Kodira C.D."/>
            <person name="Kohler A."/>
            <person name="Kuees U."/>
            <person name="Lindquist E.A."/>
            <person name="Lucas S.M."/>
            <person name="Mago R."/>
            <person name="Mauceli E."/>
            <person name="Morin E."/>
            <person name="Murat C."/>
            <person name="Pangilinan J.L."/>
            <person name="Park R."/>
            <person name="Pearson M."/>
            <person name="Quesneville H."/>
            <person name="Rouhier N."/>
            <person name="Sakthikumar S."/>
            <person name="Salamov A.A."/>
            <person name="Schmutz J."/>
            <person name="Selles B."/>
            <person name="Shapiro H."/>
            <person name="Tanguay P."/>
            <person name="Tuskan G.A."/>
            <person name="Henrissat B."/>
            <person name="Van de Peer Y."/>
            <person name="Rouze P."/>
            <person name="Ellis J.G."/>
            <person name="Dodds P.N."/>
            <person name="Schein J.E."/>
            <person name="Zhong S."/>
            <person name="Hamelin R.C."/>
            <person name="Grigoriev I.V."/>
            <person name="Szabo L.J."/>
            <person name="Martin F."/>
        </authorList>
    </citation>
    <scope>NUCLEOTIDE SEQUENCE [LARGE SCALE GENOMIC DNA]</scope>
    <source>
        <strain evidence="4">98AG31 / pathotype 3-4-7</strain>
    </source>
</reference>
<dbReference type="VEuPathDB" id="FungiDB:MELLADRAFT_118142"/>
<dbReference type="EMBL" id="GL883151">
    <property type="protein sequence ID" value="EGG00096.1"/>
    <property type="molecule type" value="Genomic_DNA"/>
</dbReference>
<proteinExistence type="predicted"/>
<feature type="compositionally biased region" description="Polar residues" evidence="1">
    <location>
        <begin position="873"/>
        <end position="882"/>
    </location>
</feature>
<dbReference type="HOGENOM" id="CLU_311920_0_0_1"/>
<evidence type="ECO:0000259" key="2">
    <source>
        <dbReference type="PROSITE" id="PS50086"/>
    </source>
</evidence>
<dbReference type="eggNOG" id="KOG4567">
    <property type="taxonomic scope" value="Eukaryota"/>
</dbReference>
<gene>
    <name evidence="3" type="ORF">MELLADRAFT_118142</name>
</gene>
<dbReference type="PANTHER" id="PTHR22957:SF27">
    <property type="entry name" value="TBC1 DOMAIN FAMILY MEMBER 13"/>
    <property type="match status" value="1"/>
</dbReference>
<feature type="region of interest" description="Disordered" evidence="1">
    <location>
        <begin position="649"/>
        <end position="679"/>
    </location>
</feature>
<feature type="region of interest" description="Disordered" evidence="1">
    <location>
        <begin position="612"/>
        <end position="634"/>
    </location>
</feature>
<dbReference type="InterPro" id="IPR035969">
    <property type="entry name" value="Rab-GAP_TBC_sf"/>
</dbReference>
<name>F4S5J5_MELLP</name>
<feature type="region of interest" description="Disordered" evidence="1">
    <location>
        <begin position="89"/>
        <end position="112"/>
    </location>
</feature>
<dbReference type="KEGG" id="mlr:MELLADRAFT_118142"/>
<accession>F4S5J5</accession>
<feature type="compositionally biased region" description="Basic and acidic residues" evidence="1">
    <location>
        <begin position="176"/>
        <end position="185"/>
    </location>
</feature>
<feature type="region of interest" description="Disordered" evidence="1">
    <location>
        <begin position="275"/>
        <end position="315"/>
    </location>
</feature>
<feature type="compositionally biased region" description="Low complexity" evidence="1">
    <location>
        <begin position="278"/>
        <end position="289"/>
    </location>
</feature>
<organism evidence="4">
    <name type="scientific">Melampsora larici-populina (strain 98AG31 / pathotype 3-4-7)</name>
    <name type="common">Poplar leaf rust fungus</name>
    <dbReference type="NCBI Taxonomy" id="747676"/>
    <lineage>
        <taxon>Eukaryota</taxon>
        <taxon>Fungi</taxon>
        <taxon>Dikarya</taxon>
        <taxon>Basidiomycota</taxon>
        <taxon>Pucciniomycotina</taxon>
        <taxon>Pucciniomycetes</taxon>
        <taxon>Pucciniales</taxon>
        <taxon>Melampsoraceae</taxon>
        <taxon>Melampsora</taxon>
    </lineage>
</organism>
<sequence length="941" mass="103315">MNSSFTSHPITKLFNQEQPINLRSLQGLLLNHGIPDHPNHLRPIIWSLLLNLTSETNPQKRSKQLNNKRTEYNELMSYLVQQIDLHNGSNLTSPASSSFPNDSKQTSQRDQINQTLSSIDADVRRTQANLTFFSSPMKANLNSSSGVKLHILINQLNRLNPLRSKPSHQHQSVSRSSKDHIHESTFHNQKQDSSFDDQEDDSIKRSSLTSSSSCTTTTSSPLDETDERACSPTHTTHIESSDQDHAQFITLQPKLDPIITYSEYHAQPTTPLLSIQAPSPICSPSSPSTSPLPNPLPTPRLSQRPASDEAEDDEGDRLTYTFHDCLTRLLYVWSTLNPGIGYVQGMNELGALILYVFGQTKPQQVGYEDKSESDLLSDKVEADAFWAFTTLVSTVRDIFVQSFDNPLPSTLLQPHRPSSPLRFTEPIQFSNPIPTTRQQVGIGRLLDRYGALLKWLHPSLSDHLALLGVDPTLYTFNWFTCLFTHCFNLADVIRLWDPLLTLNLDPSQSQHGVANQEEMMDFLVDIACALTLQLGPTILNITSFASAIKLLQGIRSFRSGPGFPGFPSLDVDTIVQDALLIRQRRLAKGFATEQPTTDLTHHPSHQLPPVLETEEQESAHDGHPHQRSYNRPGPFNALGWTSLQRYKSKSATNLGPPLPSSPTNQHQRSMEPVNGAVENHNGGLLEKLKTRAEAWKDSDTAATFSKQATNWTILASSWRPPTIVSKLTSLSMSDPPSPSTPASQSYNHQSPYEASDADTGTESFLSSARWSRLSSSSSSTVSVDPIHSPPSTGSLGSPIASGSVLMGSSQGPRPLLLSSRARTTVVTQSPTPSREGSTGGLMSELSSSWRKISGSGGGGGGGINSVSYAQSPISSMGSQSPLPINGVKILGRSRSPSMVTSPQRSPSLRSRHDDYQVTPTKKKSLRHSLPDSPFTPFHHLS</sequence>
<feature type="region of interest" description="Disordered" evidence="1">
    <location>
        <begin position="776"/>
        <end position="859"/>
    </location>
</feature>
<dbReference type="GO" id="GO:0006886">
    <property type="term" value="P:intracellular protein transport"/>
    <property type="evidence" value="ECO:0007669"/>
    <property type="project" value="TreeGrafter"/>
</dbReference>
<feature type="compositionally biased region" description="Polar residues" evidence="1">
    <location>
        <begin position="894"/>
        <end position="908"/>
    </location>
</feature>
<dbReference type="FunCoup" id="F4S5J5">
    <property type="interactions" value="82"/>
</dbReference>
<dbReference type="Pfam" id="PF00566">
    <property type="entry name" value="RabGAP-TBC"/>
    <property type="match status" value="2"/>
</dbReference>
<dbReference type="GeneID" id="18926166"/>
<feature type="domain" description="Rab-GAP TBC" evidence="2">
    <location>
        <begin position="36"/>
        <end position="503"/>
    </location>
</feature>
<evidence type="ECO:0000313" key="4">
    <source>
        <dbReference type="Proteomes" id="UP000001072"/>
    </source>
</evidence>
<dbReference type="RefSeq" id="XP_007416694.1">
    <property type="nucleotide sequence ID" value="XM_007416632.1"/>
</dbReference>
<feature type="region of interest" description="Disordered" evidence="1">
    <location>
        <begin position="873"/>
        <end position="941"/>
    </location>
</feature>
<feature type="region of interest" description="Disordered" evidence="1">
    <location>
        <begin position="162"/>
        <end position="244"/>
    </location>
</feature>
<dbReference type="STRING" id="747676.F4S5J5"/>
<dbReference type="Gene3D" id="1.10.8.270">
    <property type="entry name" value="putative rabgap domain of human tbc1 domain family member 14 like domains"/>
    <property type="match status" value="1"/>
</dbReference>
<dbReference type="OrthoDB" id="29853at2759"/>
<dbReference type="Gene3D" id="1.10.472.80">
    <property type="entry name" value="Ypt/Rab-GAP domain of gyp1p, domain 3"/>
    <property type="match status" value="1"/>
</dbReference>
<feature type="compositionally biased region" description="Polar residues" evidence="1">
    <location>
        <begin position="820"/>
        <end position="836"/>
    </location>
</feature>
<dbReference type="PROSITE" id="PS50086">
    <property type="entry name" value="TBC_RABGAP"/>
    <property type="match status" value="1"/>
</dbReference>
<feature type="compositionally biased region" description="Low complexity" evidence="1">
    <location>
        <begin position="206"/>
        <end position="220"/>
    </location>
</feature>
<dbReference type="GO" id="GO:0005096">
    <property type="term" value="F:GTPase activator activity"/>
    <property type="evidence" value="ECO:0007669"/>
    <property type="project" value="TreeGrafter"/>
</dbReference>
<dbReference type="SUPFAM" id="SSF47923">
    <property type="entry name" value="Ypt/Rab-GAP domain of gyp1p"/>
    <property type="match status" value="3"/>
</dbReference>
<evidence type="ECO:0000313" key="3">
    <source>
        <dbReference type="EMBL" id="EGG00096.1"/>
    </source>
</evidence>
<keyword evidence="4" id="KW-1185">Reference proteome</keyword>
<dbReference type="SMART" id="SM00164">
    <property type="entry name" value="TBC"/>
    <property type="match status" value="1"/>
</dbReference>
<dbReference type="PANTHER" id="PTHR22957">
    <property type="entry name" value="TBC1 DOMAIN FAMILY MEMBER GTPASE-ACTIVATING PROTEIN"/>
    <property type="match status" value="1"/>
</dbReference>
<dbReference type="InParanoid" id="F4S5J5"/>
<dbReference type="Proteomes" id="UP000001072">
    <property type="component" value="Unassembled WGS sequence"/>
</dbReference>